<dbReference type="CDD" id="cd03801">
    <property type="entry name" value="GT4_PimA-like"/>
    <property type="match status" value="1"/>
</dbReference>
<dbReference type="EMBL" id="CP000697">
    <property type="protein sequence ID" value="ABQ31006.1"/>
    <property type="molecule type" value="Genomic_DNA"/>
</dbReference>
<dbReference type="Pfam" id="PF13439">
    <property type="entry name" value="Glyco_transf_4"/>
    <property type="match status" value="1"/>
</dbReference>
<protein>
    <submittedName>
        <fullName evidence="3">Glycosyl transferase, group 1</fullName>
    </submittedName>
</protein>
<accession>A5FZH4</accession>
<dbReference type="eggNOG" id="COG0438">
    <property type="taxonomic scope" value="Bacteria"/>
</dbReference>
<dbReference type="GO" id="GO:0016758">
    <property type="term" value="F:hexosyltransferase activity"/>
    <property type="evidence" value="ECO:0007669"/>
    <property type="project" value="TreeGrafter"/>
</dbReference>
<dbReference type="SUPFAM" id="SSF53756">
    <property type="entry name" value="UDP-Glycosyltransferase/glycogen phosphorylase"/>
    <property type="match status" value="1"/>
</dbReference>
<feature type="domain" description="Glycosyl transferase family 1" evidence="1">
    <location>
        <begin position="223"/>
        <end position="385"/>
    </location>
</feature>
<dbReference type="InterPro" id="IPR050194">
    <property type="entry name" value="Glycosyltransferase_grp1"/>
</dbReference>
<dbReference type="Pfam" id="PF00534">
    <property type="entry name" value="Glycos_transf_1"/>
    <property type="match status" value="1"/>
</dbReference>
<keyword evidence="4" id="KW-1185">Reference proteome</keyword>
<name>A5FZH4_ACICJ</name>
<feature type="domain" description="Glycosyltransferase subfamily 4-like N-terminal" evidence="2">
    <location>
        <begin position="83"/>
        <end position="203"/>
    </location>
</feature>
<dbReference type="PANTHER" id="PTHR45947">
    <property type="entry name" value="SULFOQUINOVOSYL TRANSFERASE SQD2"/>
    <property type="match status" value="1"/>
</dbReference>
<evidence type="ECO:0000259" key="2">
    <source>
        <dbReference type="Pfam" id="PF13439"/>
    </source>
</evidence>
<dbReference type="AlphaFoldDB" id="A5FZH4"/>
<keyword evidence="3" id="KW-0808">Transferase</keyword>
<dbReference type="InterPro" id="IPR001296">
    <property type="entry name" value="Glyco_trans_1"/>
</dbReference>
<evidence type="ECO:0000313" key="4">
    <source>
        <dbReference type="Proteomes" id="UP000000245"/>
    </source>
</evidence>
<proteinExistence type="predicted"/>
<gene>
    <name evidence="3" type="ordered locus">Acry_1803</name>
</gene>
<dbReference type="RefSeq" id="WP_011942502.1">
    <property type="nucleotide sequence ID" value="NC_009484.1"/>
</dbReference>
<dbReference type="CAZy" id="GT4">
    <property type="family name" value="Glycosyltransferase Family 4"/>
</dbReference>
<evidence type="ECO:0000259" key="1">
    <source>
        <dbReference type="Pfam" id="PF00534"/>
    </source>
</evidence>
<dbReference type="KEGG" id="acr:Acry_1803"/>
<dbReference type="HOGENOM" id="CLU_009583_2_5_5"/>
<sequence length="409" mass="44140">MAGGRVLLIANNFPPVRGGSALVYSELARHANGMVEVLAPRTHYADDLPLIGWREHDRQAPFRVTRLMLLRTPLRQSGDEPPIARLRFIAYDLALRLAVLGRLVAILATRPISAVCVGELMSGAWILRVLRFWPGLRRVAYVHGEEITTDDNYDPSGRRRRAALAAADVIIVVSRFTFDTVASMLPGARDRIRLIENGVDFDRFAPAPGGPRGDLIERHGLRGHFVFVSVCRLLEKKGIDNAIRAFATLHRADPALRFLVVGDGPYAGTLAQIAVAEGVGEAVVFAGDVPDADLADHYRLGDVFVMPNRALASGDTEGFGLVFLEANAAGLPVIAGRDGGSPAAVRDGENGLLVDGHSVPAIAAAMRRLREDAALRARLAEGGRARASRSDWRLKAAEFIAACHDGARP</sequence>
<dbReference type="STRING" id="349163.Acry_1803"/>
<evidence type="ECO:0000313" key="3">
    <source>
        <dbReference type="EMBL" id="ABQ31006.1"/>
    </source>
</evidence>
<dbReference type="Proteomes" id="UP000000245">
    <property type="component" value="Chromosome"/>
</dbReference>
<dbReference type="Gene3D" id="3.40.50.2000">
    <property type="entry name" value="Glycogen Phosphorylase B"/>
    <property type="match status" value="2"/>
</dbReference>
<reference evidence="3 4" key="1">
    <citation type="submission" date="2007-05" db="EMBL/GenBank/DDBJ databases">
        <title>Complete sequence of chromosome of Acidiphilium cryptum JF-5.</title>
        <authorList>
            <consortium name="US DOE Joint Genome Institute"/>
            <person name="Copeland A."/>
            <person name="Lucas S."/>
            <person name="Lapidus A."/>
            <person name="Barry K."/>
            <person name="Detter J.C."/>
            <person name="Glavina del Rio T."/>
            <person name="Hammon N."/>
            <person name="Israni S."/>
            <person name="Dalin E."/>
            <person name="Tice H."/>
            <person name="Pitluck S."/>
            <person name="Sims D."/>
            <person name="Brettin T."/>
            <person name="Bruce D."/>
            <person name="Han C."/>
            <person name="Schmutz J."/>
            <person name="Larimer F."/>
            <person name="Land M."/>
            <person name="Hauser L."/>
            <person name="Kyrpides N."/>
            <person name="Kim E."/>
            <person name="Magnuson T."/>
            <person name="Richardson P."/>
        </authorList>
    </citation>
    <scope>NUCLEOTIDE SEQUENCE [LARGE SCALE GENOMIC DNA]</scope>
    <source>
        <strain evidence="3 4">JF-5</strain>
    </source>
</reference>
<dbReference type="PANTHER" id="PTHR45947:SF3">
    <property type="entry name" value="SULFOQUINOVOSYL TRANSFERASE SQD2"/>
    <property type="match status" value="1"/>
</dbReference>
<dbReference type="InterPro" id="IPR028098">
    <property type="entry name" value="Glyco_trans_4-like_N"/>
</dbReference>
<organism evidence="3 4">
    <name type="scientific">Acidiphilium cryptum (strain JF-5)</name>
    <dbReference type="NCBI Taxonomy" id="349163"/>
    <lineage>
        <taxon>Bacteria</taxon>
        <taxon>Pseudomonadati</taxon>
        <taxon>Pseudomonadota</taxon>
        <taxon>Alphaproteobacteria</taxon>
        <taxon>Acetobacterales</taxon>
        <taxon>Acidocellaceae</taxon>
        <taxon>Acidiphilium</taxon>
    </lineage>
</organism>